<name>A0AAD5IBD8_ACENE</name>
<dbReference type="EMBL" id="JAJSOW010000106">
    <property type="protein sequence ID" value="KAI9159694.1"/>
    <property type="molecule type" value="Genomic_DNA"/>
</dbReference>
<feature type="region of interest" description="Disordered" evidence="1">
    <location>
        <begin position="1"/>
        <end position="62"/>
    </location>
</feature>
<proteinExistence type="predicted"/>
<feature type="compositionally biased region" description="Polar residues" evidence="1">
    <location>
        <begin position="42"/>
        <end position="52"/>
    </location>
</feature>
<comment type="caution">
    <text evidence="2">The sequence shown here is derived from an EMBL/GenBank/DDBJ whole genome shotgun (WGS) entry which is preliminary data.</text>
</comment>
<feature type="compositionally biased region" description="Basic and acidic residues" evidence="1">
    <location>
        <begin position="15"/>
        <end position="24"/>
    </location>
</feature>
<keyword evidence="3" id="KW-1185">Reference proteome</keyword>
<accession>A0AAD5IBD8</accession>
<reference evidence="2" key="1">
    <citation type="journal article" date="2022" name="Plant J.">
        <title>Strategies of tolerance reflected in two North American maple genomes.</title>
        <authorList>
            <person name="McEvoy S.L."/>
            <person name="Sezen U.U."/>
            <person name="Trouern-Trend A."/>
            <person name="McMahon S.M."/>
            <person name="Schaberg P.G."/>
            <person name="Yang J."/>
            <person name="Wegrzyn J.L."/>
            <person name="Swenson N.G."/>
        </authorList>
    </citation>
    <scope>NUCLEOTIDE SEQUENCE</scope>
    <source>
        <strain evidence="2">91603</strain>
    </source>
</reference>
<dbReference type="Proteomes" id="UP001064489">
    <property type="component" value="Chromosome 2"/>
</dbReference>
<gene>
    <name evidence="2" type="ORF">LWI28_001002</name>
</gene>
<evidence type="ECO:0000256" key="1">
    <source>
        <dbReference type="SAM" id="MobiDB-lite"/>
    </source>
</evidence>
<dbReference type="AlphaFoldDB" id="A0AAD5IBD8"/>
<evidence type="ECO:0000313" key="3">
    <source>
        <dbReference type="Proteomes" id="UP001064489"/>
    </source>
</evidence>
<protein>
    <submittedName>
        <fullName evidence="2">Uncharacterized protein</fullName>
    </submittedName>
</protein>
<evidence type="ECO:0000313" key="2">
    <source>
        <dbReference type="EMBL" id="KAI9159694.1"/>
    </source>
</evidence>
<sequence length="196" mass="22348">MMIKLPGVIPDLDNQETKKKKEQIDSYPKSRPPSVQRILFPNNKSSETSPNPNRMDDPDPKEVTYKSMRGMMTKVLFDVLPKVLPQAVVKDLLPNKRLMHQNLYNVHGIASDSANKKDKIEEVFNKDSKAANPYGHAPKVNESEKNPYNVHRMASDLVDKKDKLEEVDNKDSEALISDEHAPKVDEFEVAVEEHIF</sequence>
<reference evidence="2" key="2">
    <citation type="submission" date="2023-02" db="EMBL/GenBank/DDBJ databases">
        <authorList>
            <person name="Swenson N.G."/>
            <person name="Wegrzyn J.L."/>
            <person name="Mcevoy S.L."/>
        </authorList>
    </citation>
    <scope>NUCLEOTIDE SEQUENCE</scope>
    <source>
        <strain evidence="2">91603</strain>
        <tissue evidence="2">Leaf</tissue>
    </source>
</reference>
<organism evidence="2 3">
    <name type="scientific">Acer negundo</name>
    <name type="common">Box elder</name>
    <dbReference type="NCBI Taxonomy" id="4023"/>
    <lineage>
        <taxon>Eukaryota</taxon>
        <taxon>Viridiplantae</taxon>
        <taxon>Streptophyta</taxon>
        <taxon>Embryophyta</taxon>
        <taxon>Tracheophyta</taxon>
        <taxon>Spermatophyta</taxon>
        <taxon>Magnoliopsida</taxon>
        <taxon>eudicotyledons</taxon>
        <taxon>Gunneridae</taxon>
        <taxon>Pentapetalae</taxon>
        <taxon>rosids</taxon>
        <taxon>malvids</taxon>
        <taxon>Sapindales</taxon>
        <taxon>Sapindaceae</taxon>
        <taxon>Hippocastanoideae</taxon>
        <taxon>Acereae</taxon>
        <taxon>Acer</taxon>
    </lineage>
</organism>